<proteinExistence type="predicted"/>
<dbReference type="EMBL" id="QGKX02000088">
    <property type="protein sequence ID" value="KAF3583447.1"/>
    <property type="molecule type" value="Genomic_DNA"/>
</dbReference>
<organism evidence="2 3">
    <name type="scientific">Brassica cretica</name>
    <name type="common">Mustard</name>
    <dbReference type="NCBI Taxonomy" id="69181"/>
    <lineage>
        <taxon>Eukaryota</taxon>
        <taxon>Viridiplantae</taxon>
        <taxon>Streptophyta</taxon>
        <taxon>Embryophyta</taxon>
        <taxon>Tracheophyta</taxon>
        <taxon>Spermatophyta</taxon>
        <taxon>Magnoliopsida</taxon>
        <taxon>eudicotyledons</taxon>
        <taxon>Gunneridae</taxon>
        <taxon>Pentapetalae</taxon>
        <taxon>rosids</taxon>
        <taxon>malvids</taxon>
        <taxon>Brassicales</taxon>
        <taxon>Brassicaceae</taxon>
        <taxon>Brassiceae</taxon>
        <taxon>Brassica</taxon>
    </lineage>
</organism>
<sequence length="112" mass="12823">MNVFTKNKSSKKIYLYEESCGENTFTRHQTRARKRSLRNDRTRVALGRYVATELEPLTVVTLGRCVATELKPSPVATYRPSVRSARSLRSDRARAKPSRYVATERPFRSVAT</sequence>
<evidence type="ECO:0000256" key="1">
    <source>
        <dbReference type="SAM" id="MobiDB-lite"/>
    </source>
</evidence>
<dbReference type="AlphaFoldDB" id="A0A8S9RRX1"/>
<protein>
    <submittedName>
        <fullName evidence="2">Uncharacterized protein</fullName>
    </submittedName>
</protein>
<evidence type="ECO:0000313" key="3">
    <source>
        <dbReference type="Proteomes" id="UP000712600"/>
    </source>
</evidence>
<reference evidence="2" key="1">
    <citation type="submission" date="2019-12" db="EMBL/GenBank/DDBJ databases">
        <title>Genome sequencing and annotation of Brassica cretica.</title>
        <authorList>
            <person name="Studholme D.J."/>
            <person name="Sarris P."/>
        </authorList>
    </citation>
    <scope>NUCLEOTIDE SEQUENCE</scope>
    <source>
        <strain evidence="2">PFS-109/04</strain>
        <tissue evidence="2">Leaf</tissue>
    </source>
</reference>
<name>A0A8S9RRX1_BRACR</name>
<accession>A0A8S9RRX1</accession>
<feature type="region of interest" description="Disordered" evidence="1">
    <location>
        <begin position="77"/>
        <end position="112"/>
    </location>
</feature>
<dbReference type="Proteomes" id="UP000712600">
    <property type="component" value="Unassembled WGS sequence"/>
</dbReference>
<gene>
    <name evidence="2" type="ORF">F2Q69_00027759</name>
</gene>
<evidence type="ECO:0000313" key="2">
    <source>
        <dbReference type="EMBL" id="KAF3583447.1"/>
    </source>
</evidence>
<comment type="caution">
    <text evidence="2">The sequence shown here is derived from an EMBL/GenBank/DDBJ whole genome shotgun (WGS) entry which is preliminary data.</text>
</comment>